<organism evidence="3">
    <name type="scientific">Sesamum latifolium</name>
    <dbReference type="NCBI Taxonomy" id="2727402"/>
    <lineage>
        <taxon>Eukaryota</taxon>
        <taxon>Viridiplantae</taxon>
        <taxon>Streptophyta</taxon>
        <taxon>Embryophyta</taxon>
        <taxon>Tracheophyta</taxon>
        <taxon>Spermatophyta</taxon>
        <taxon>Magnoliopsida</taxon>
        <taxon>eudicotyledons</taxon>
        <taxon>Gunneridae</taxon>
        <taxon>Pentapetalae</taxon>
        <taxon>asterids</taxon>
        <taxon>lamiids</taxon>
        <taxon>Lamiales</taxon>
        <taxon>Pedaliaceae</taxon>
        <taxon>Sesamum</taxon>
    </lineage>
</organism>
<accession>A0AAW2TAZ1</accession>
<dbReference type="InterPro" id="IPR012337">
    <property type="entry name" value="RNaseH-like_sf"/>
</dbReference>
<gene>
    <name evidence="3" type="ORF">Slati_4225300</name>
</gene>
<feature type="domain" description="Reverse transcriptase Ty1/copia-type" evidence="2">
    <location>
        <begin position="308"/>
        <end position="381"/>
    </location>
</feature>
<protein>
    <submittedName>
        <fullName evidence="3">Copia protein</fullName>
    </submittedName>
</protein>
<reference evidence="3" key="1">
    <citation type="submission" date="2020-06" db="EMBL/GenBank/DDBJ databases">
        <authorList>
            <person name="Li T."/>
            <person name="Hu X."/>
            <person name="Zhang T."/>
            <person name="Song X."/>
            <person name="Zhang H."/>
            <person name="Dai N."/>
            <person name="Sheng W."/>
            <person name="Hou X."/>
            <person name="Wei L."/>
        </authorList>
    </citation>
    <scope>NUCLEOTIDE SEQUENCE</scope>
    <source>
        <strain evidence="3">KEN1</strain>
        <tissue evidence="3">Leaf</tissue>
    </source>
</reference>
<comment type="caution">
    <text evidence="3">The sequence shown here is derived from an EMBL/GenBank/DDBJ whole genome shotgun (WGS) entry which is preliminary data.</text>
</comment>
<dbReference type="InterPro" id="IPR013103">
    <property type="entry name" value="RVT_2"/>
</dbReference>
<dbReference type="Pfam" id="PF07727">
    <property type="entry name" value="RVT_2"/>
    <property type="match status" value="2"/>
</dbReference>
<dbReference type="EMBL" id="JACGWN010000015">
    <property type="protein sequence ID" value="KAL0401954.1"/>
    <property type="molecule type" value="Genomic_DNA"/>
</dbReference>
<evidence type="ECO:0000313" key="3">
    <source>
        <dbReference type="EMBL" id="KAL0401954.1"/>
    </source>
</evidence>
<dbReference type="AlphaFoldDB" id="A0AAW2TAZ1"/>
<feature type="domain" description="Reverse transcriptase Ty1/copia-type" evidence="2">
    <location>
        <begin position="414"/>
        <end position="517"/>
    </location>
</feature>
<sequence>MNGLEKSIHELNNMLVQYEATTRKSEPSVLVGEASTSKAKGKGTRRWKRKKVRERRSQPLPALGVLLLLPRRKRAKERSGVLSSRRQMMCAFIAMERGTGRGSVHNSSPTQVLQRSRKLSKDEMILRLGDGKAIAAEAVGSLSLVSNLIMTAQHKRKVDDHENAQIWHARLGHISKDRIRRGGFSYFITFTDDHSRYGYVYLMRRMGFSLSGLLLGRQLNGVAERRNRTLLDMVRSMMSFTELPRPSGVMHLRRQSTREYRAPERYGFVGLTSQLDKDPKTYGEVMSDIDSDKWLEAMKSEMDSMGSNQVWTLVDPPKGVRPVGCKWVYKRKLGANREVTAFKARLVAKGYTQRPEVDFEETYSAVVMAKSIRILLAIEACRKVSLLLEKNRRSVVSKGPSTASSKLPEVETRVFDEVIRGSNFIKNDYDPCVYKKISGSLITYLVLYVDDILLIGNDVKMLGDIKAWLSTQFSMKDMGEASYILGIKIYRDRSRRMLGLTQSSYIEKVLKRFRMETLETRSPSHEAWN</sequence>
<evidence type="ECO:0000259" key="2">
    <source>
        <dbReference type="Pfam" id="PF07727"/>
    </source>
</evidence>
<feature type="region of interest" description="Disordered" evidence="1">
    <location>
        <begin position="26"/>
        <end position="55"/>
    </location>
</feature>
<feature type="compositionally biased region" description="Basic residues" evidence="1">
    <location>
        <begin position="39"/>
        <end position="54"/>
    </location>
</feature>
<reference evidence="3" key="2">
    <citation type="journal article" date="2024" name="Plant">
        <title>Genomic evolution and insights into agronomic trait innovations of Sesamum species.</title>
        <authorList>
            <person name="Miao H."/>
            <person name="Wang L."/>
            <person name="Qu L."/>
            <person name="Liu H."/>
            <person name="Sun Y."/>
            <person name="Le M."/>
            <person name="Wang Q."/>
            <person name="Wei S."/>
            <person name="Zheng Y."/>
            <person name="Lin W."/>
            <person name="Duan Y."/>
            <person name="Cao H."/>
            <person name="Xiong S."/>
            <person name="Wang X."/>
            <person name="Wei L."/>
            <person name="Li C."/>
            <person name="Ma Q."/>
            <person name="Ju M."/>
            <person name="Zhao R."/>
            <person name="Li G."/>
            <person name="Mu C."/>
            <person name="Tian Q."/>
            <person name="Mei H."/>
            <person name="Zhang T."/>
            <person name="Gao T."/>
            <person name="Zhang H."/>
        </authorList>
    </citation>
    <scope>NUCLEOTIDE SEQUENCE</scope>
    <source>
        <strain evidence="3">KEN1</strain>
    </source>
</reference>
<name>A0AAW2TAZ1_9LAMI</name>
<dbReference type="SUPFAM" id="SSF53098">
    <property type="entry name" value="Ribonuclease H-like"/>
    <property type="match status" value="1"/>
</dbReference>
<proteinExistence type="predicted"/>
<evidence type="ECO:0000256" key="1">
    <source>
        <dbReference type="SAM" id="MobiDB-lite"/>
    </source>
</evidence>